<evidence type="ECO:0000256" key="6">
    <source>
        <dbReference type="ARBA" id="ARBA00023143"/>
    </source>
</evidence>
<feature type="signal peptide" evidence="8">
    <location>
        <begin position="1"/>
        <end position="38"/>
    </location>
</feature>
<keyword evidence="4 8" id="KW-0732">Signal</keyword>
<proteinExistence type="inferred from homology"/>
<evidence type="ECO:0000256" key="3">
    <source>
        <dbReference type="ARBA" id="ARBA00019515"/>
    </source>
</evidence>
<sequence precursor="true">MSTNARLRSTTALGRALKRAVVVLAAVLALGAAQPAGAQSRLKDIVDVEGVRDNVLVGYGLVVGLNGTGDTINNAPFTQQSLYGMLERLGVNIRGTTLTTKNVAAVMVTATLPPFAAQGTRIDVQVGTLGDAKSLQGGILVGTPLLAPDGDVYAVAQGPVAISGFTAQGAAASVTRGVPTAGRIAAGALVERTVDFRMSDMQALHLALHNPDFTTAKRIADAINAAIGMGTAMAMDPSNVTVNVPAGRKADLVGFMRDIEQLKVAPDNPATVVIDEASGVIVMGENVRINTVAIAQGNLTIKITETPQVSQPGPLSGGTTTTVPRTNIQVDDGQGKKLAILPSGVSLQDLVQSLNALGVSPRDMISILQSIKAAGALQAELKVM</sequence>
<dbReference type="GO" id="GO:0009428">
    <property type="term" value="C:bacterial-type flagellum basal body, distal rod, P ring"/>
    <property type="evidence" value="ECO:0007669"/>
    <property type="project" value="InterPro"/>
</dbReference>
<keyword evidence="9" id="KW-0282">Flagellum</keyword>
<dbReference type="HAMAP" id="MF_00416">
    <property type="entry name" value="FlgI"/>
    <property type="match status" value="1"/>
</dbReference>
<evidence type="ECO:0000256" key="2">
    <source>
        <dbReference type="ARBA" id="ARBA00004117"/>
    </source>
</evidence>
<keyword evidence="5" id="KW-0574">Periplasm</keyword>
<dbReference type="GO" id="GO:0071973">
    <property type="term" value="P:bacterial-type flagellum-dependent cell motility"/>
    <property type="evidence" value="ECO:0007669"/>
    <property type="project" value="InterPro"/>
</dbReference>
<dbReference type="NCBIfam" id="NF003676">
    <property type="entry name" value="PRK05303.1"/>
    <property type="match status" value="1"/>
</dbReference>
<keyword evidence="10" id="KW-1185">Reference proteome</keyword>
<keyword evidence="9" id="KW-0966">Cell projection</keyword>
<evidence type="ECO:0000256" key="8">
    <source>
        <dbReference type="HAMAP-Rule" id="MF_00416"/>
    </source>
</evidence>
<evidence type="ECO:0000313" key="10">
    <source>
        <dbReference type="Proteomes" id="UP000197153"/>
    </source>
</evidence>
<name>A0A248JQM5_9PROT</name>
<dbReference type="RefSeq" id="WP_088871650.1">
    <property type="nucleotide sequence ID" value="NZ_CP022110.1"/>
</dbReference>
<organism evidence="9 10">
    <name type="scientific">Nitrospirillum viridazoti CBAmc</name>
    <dbReference type="NCBI Taxonomy" id="1441467"/>
    <lineage>
        <taxon>Bacteria</taxon>
        <taxon>Pseudomonadati</taxon>
        <taxon>Pseudomonadota</taxon>
        <taxon>Alphaproteobacteria</taxon>
        <taxon>Rhodospirillales</taxon>
        <taxon>Azospirillaceae</taxon>
        <taxon>Nitrospirillum</taxon>
        <taxon>Nitrospirillum viridazoti</taxon>
    </lineage>
</organism>
<gene>
    <name evidence="8 9" type="primary">flgI</name>
    <name evidence="9" type="ORF">Y958_08450</name>
</gene>
<dbReference type="Pfam" id="PF02119">
    <property type="entry name" value="FlgI"/>
    <property type="match status" value="1"/>
</dbReference>
<dbReference type="EMBL" id="CP022110">
    <property type="protein sequence ID" value="ASG20836.1"/>
    <property type="molecule type" value="Genomic_DNA"/>
</dbReference>
<keyword evidence="6 8" id="KW-0975">Bacterial flagellum</keyword>
<dbReference type="InterPro" id="IPR001782">
    <property type="entry name" value="Flag_FlgI"/>
</dbReference>
<comment type="similarity">
    <text evidence="8">Belongs to the FlgI family.</text>
</comment>
<dbReference type="PANTHER" id="PTHR30381:SF0">
    <property type="entry name" value="FLAGELLAR P-RING PROTEIN"/>
    <property type="match status" value="1"/>
</dbReference>
<dbReference type="GO" id="GO:0030288">
    <property type="term" value="C:outer membrane-bounded periplasmic space"/>
    <property type="evidence" value="ECO:0007669"/>
    <property type="project" value="InterPro"/>
</dbReference>
<dbReference type="PRINTS" id="PR01010">
    <property type="entry name" value="FLGPRINGFLGI"/>
</dbReference>
<protein>
    <recommendedName>
        <fullName evidence="3 8">Flagellar P-ring protein</fullName>
    </recommendedName>
    <alternativeName>
        <fullName evidence="7 8">Basal body P-ring protein</fullName>
    </alternativeName>
</protein>
<evidence type="ECO:0000256" key="5">
    <source>
        <dbReference type="ARBA" id="ARBA00022764"/>
    </source>
</evidence>
<dbReference type="Proteomes" id="UP000197153">
    <property type="component" value="Chromosome 1"/>
</dbReference>
<feature type="chain" id="PRO_5011803383" description="Flagellar P-ring protein" evidence="8">
    <location>
        <begin position="39"/>
        <end position="384"/>
    </location>
</feature>
<evidence type="ECO:0000256" key="1">
    <source>
        <dbReference type="ARBA" id="ARBA00002591"/>
    </source>
</evidence>
<evidence type="ECO:0000313" key="9">
    <source>
        <dbReference type="EMBL" id="ASG20836.1"/>
    </source>
</evidence>
<comment type="function">
    <text evidence="1 8">Assembles around the rod to form the L-ring and probably protects the motor/basal body from shearing forces during rotation.</text>
</comment>
<evidence type="ECO:0000256" key="7">
    <source>
        <dbReference type="ARBA" id="ARBA00032344"/>
    </source>
</evidence>
<keyword evidence="9" id="KW-0969">Cilium</keyword>
<dbReference type="PANTHER" id="PTHR30381">
    <property type="entry name" value="FLAGELLAR P-RING PERIPLASMIC PROTEIN FLGI"/>
    <property type="match status" value="1"/>
</dbReference>
<dbReference type="KEGG" id="nao:Y958_08450"/>
<dbReference type="GO" id="GO:0005198">
    <property type="term" value="F:structural molecule activity"/>
    <property type="evidence" value="ECO:0007669"/>
    <property type="project" value="InterPro"/>
</dbReference>
<comment type="subunit">
    <text evidence="8">The basal body constitutes a major portion of the flagellar organelle and consists of four rings (L,P,S, and M) mounted on a central rod.</text>
</comment>
<evidence type="ECO:0000256" key="4">
    <source>
        <dbReference type="ARBA" id="ARBA00022729"/>
    </source>
</evidence>
<accession>A0A248JQM5</accession>
<comment type="subcellular location">
    <subcellularLocation>
        <location evidence="2 8">Bacterial flagellum basal body</location>
    </subcellularLocation>
</comment>
<reference evidence="9 10" key="1">
    <citation type="submission" date="2017-06" db="EMBL/GenBank/DDBJ databases">
        <title>Complete genome sequence of Nitrospirillum amazonense strain CBAmC, an endophytic nitrogen-fixing and plant growth-promoting bacterium, isolated from sugarcane.</title>
        <authorList>
            <person name="Schwab S."/>
            <person name="dos Santos Teixeira K.R."/>
            <person name="Simoes Araujo J.L."/>
            <person name="Soares Vidal M."/>
            <person name="Borges de Freitas H.R."/>
            <person name="Rivello Crivelaro A.L."/>
            <person name="Bueno de Camargo Nunes A."/>
            <person name="dos Santos C.M."/>
            <person name="Palmeira da Silva Rosa D."/>
            <person name="da Silva Padilha D."/>
            <person name="da Silva E."/>
            <person name="Araujo Terra L."/>
            <person name="Soares Mendes V."/>
            <person name="Farinelli L."/>
            <person name="Magalhaes Cruz L."/>
            <person name="Baldani J.I."/>
        </authorList>
    </citation>
    <scope>NUCLEOTIDE SEQUENCE [LARGE SCALE GENOMIC DNA]</scope>
    <source>
        <strain evidence="9 10">CBAmC</strain>
    </source>
</reference>
<dbReference type="AlphaFoldDB" id="A0A248JQM5"/>